<feature type="non-terminal residue" evidence="10">
    <location>
        <position position="352"/>
    </location>
</feature>
<dbReference type="Gene3D" id="1.20.1420.30">
    <property type="entry name" value="NCX, central ion-binding region"/>
    <property type="match status" value="1"/>
</dbReference>
<evidence type="ECO:0000256" key="4">
    <source>
        <dbReference type="ARBA" id="ARBA00022692"/>
    </source>
</evidence>
<dbReference type="GO" id="GO:0005774">
    <property type="term" value="C:vacuolar membrane"/>
    <property type="evidence" value="ECO:0007669"/>
    <property type="project" value="UniProtKB-ARBA"/>
</dbReference>
<proteinExistence type="inferred from homology"/>
<evidence type="ECO:0000256" key="7">
    <source>
        <dbReference type="ARBA" id="ARBA00023136"/>
    </source>
</evidence>
<keyword evidence="5 8" id="KW-1133">Transmembrane helix</keyword>
<feature type="transmembrane region" description="Helical" evidence="8">
    <location>
        <begin position="7"/>
        <end position="27"/>
    </location>
</feature>
<comment type="subcellular location">
    <subcellularLocation>
        <location evidence="1">Endomembrane system</location>
        <topology evidence="1">Multi-pass membrane protein</topology>
    </subcellularLocation>
</comment>
<accession>A0A9N9JKN2</accession>
<dbReference type="InterPro" id="IPR044880">
    <property type="entry name" value="NCX_ion-bd_dom_sf"/>
</dbReference>
<feature type="transmembrane region" description="Helical" evidence="8">
    <location>
        <begin position="39"/>
        <end position="61"/>
    </location>
</feature>
<evidence type="ECO:0000256" key="2">
    <source>
        <dbReference type="ARBA" id="ARBA00008170"/>
    </source>
</evidence>
<reference evidence="10" key="1">
    <citation type="submission" date="2021-06" db="EMBL/GenBank/DDBJ databases">
        <authorList>
            <person name="Kallberg Y."/>
            <person name="Tangrot J."/>
            <person name="Rosling A."/>
        </authorList>
    </citation>
    <scope>NUCLEOTIDE SEQUENCE</scope>
    <source>
        <strain evidence="10">FL966</strain>
    </source>
</reference>
<evidence type="ECO:0000313" key="11">
    <source>
        <dbReference type="Proteomes" id="UP000789759"/>
    </source>
</evidence>
<name>A0A9N9JKN2_9GLOM</name>
<feature type="domain" description="Sodium/calcium exchanger membrane region" evidence="9">
    <location>
        <begin position="5"/>
        <end position="65"/>
    </location>
</feature>
<keyword evidence="3" id="KW-0813">Transport</keyword>
<comment type="caution">
    <text evidence="10">The sequence shown here is derived from an EMBL/GenBank/DDBJ whole genome shotgun (WGS) entry which is preliminary data.</text>
</comment>
<evidence type="ECO:0000313" key="10">
    <source>
        <dbReference type="EMBL" id="CAG8785414.1"/>
    </source>
</evidence>
<dbReference type="InterPro" id="IPR004713">
    <property type="entry name" value="CaH_exchang"/>
</dbReference>
<evidence type="ECO:0000256" key="1">
    <source>
        <dbReference type="ARBA" id="ARBA00004127"/>
    </source>
</evidence>
<dbReference type="PANTHER" id="PTHR31503">
    <property type="entry name" value="VACUOLAR CALCIUM ION TRANSPORTER"/>
    <property type="match status" value="1"/>
</dbReference>
<evidence type="ECO:0000256" key="6">
    <source>
        <dbReference type="ARBA" id="ARBA00023065"/>
    </source>
</evidence>
<dbReference type="GO" id="GO:0015369">
    <property type="term" value="F:calcium:proton antiporter activity"/>
    <property type="evidence" value="ECO:0007669"/>
    <property type="project" value="UniProtKB-ARBA"/>
</dbReference>
<keyword evidence="4 8" id="KW-0812">Transmembrane</keyword>
<dbReference type="OrthoDB" id="2435380at2759"/>
<evidence type="ECO:0000259" key="9">
    <source>
        <dbReference type="Pfam" id="PF01699"/>
    </source>
</evidence>
<dbReference type="GO" id="GO:0006874">
    <property type="term" value="P:intracellular calcium ion homeostasis"/>
    <property type="evidence" value="ECO:0007669"/>
    <property type="project" value="TreeGrafter"/>
</dbReference>
<dbReference type="AlphaFoldDB" id="A0A9N9JKN2"/>
<evidence type="ECO:0000256" key="3">
    <source>
        <dbReference type="ARBA" id="ARBA00022448"/>
    </source>
</evidence>
<keyword evidence="7 8" id="KW-0472">Membrane</keyword>
<keyword evidence="6" id="KW-0406">Ion transport</keyword>
<dbReference type="Pfam" id="PF01699">
    <property type="entry name" value="Na_Ca_ex"/>
    <property type="match status" value="2"/>
</dbReference>
<feature type="domain" description="Sodium/calcium exchanger membrane region" evidence="9">
    <location>
        <begin position="76"/>
        <end position="126"/>
    </location>
</feature>
<organism evidence="10 11">
    <name type="scientific">Cetraspora pellucida</name>
    <dbReference type="NCBI Taxonomy" id="1433469"/>
    <lineage>
        <taxon>Eukaryota</taxon>
        <taxon>Fungi</taxon>
        <taxon>Fungi incertae sedis</taxon>
        <taxon>Mucoromycota</taxon>
        <taxon>Glomeromycotina</taxon>
        <taxon>Glomeromycetes</taxon>
        <taxon>Diversisporales</taxon>
        <taxon>Gigasporaceae</taxon>
        <taxon>Cetraspora</taxon>
    </lineage>
</organism>
<evidence type="ECO:0000256" key="5">
    <source>
        <dbReference type="ARBA" id="ARBA00022989"/>
    </source>
</evidence>
<comment type="similarity">
    <text evidence="2">Belongs to the Ca(2+):cation antiporter (CaCA) (TC 2.A.19) family.</text>
</comment>
<dbReference type="GO" id="GO:0012505">
    <property type="term" value="C:endomembrane system"/>
    <property type="evidence" value="ECO:0007669"/>
    <property type="project" value="UniProtKB-SubCell"/>
</dbReference>
<sequence>TNNIIEGLLAAAFGNIIELIILIFALIHREIEIVQTSLLGSIISNLLLILEMCILVSGYYFDEQKFKKITAQTNSRFTKNLNISKSFVSIIILPIVRNVAEHFTAMDAARKNKMDLAISISVGSSMDGKSNWLEGVIENNIECEYSIIKTEEKFLELKKIGLSAYVVQLEYTSDHKVHVQAYFKMKSSMESNVKYARKHYNKCKKHEKKRCKCHYSEDEDYICELKSRIDGLASLIGPFQFGIFHNLEKNEILLENLKRVENIRKENMLYEEIIMNADTKAPLSWHQAPNGFEKIRKDMKYFKKLKRGGRFWCPVVFYFYGPGGSKKSRLVTELFGNELFDKQEKIRSSSSW</sequence>
<dbReference type="EMBL" id="CAJVQA010025275">
    <property type="protein sequence ID" value="CAG8785414.1"/>
    <property type="molecule type" value="Genomic_DNA"/>
</dbReference>
<dbReference type="PANTHER" id="PTHR31503:SF22">
    <property type="entry name" value="VACUOLAR CALCIUM ION TRANSPORTER"/>
    <property type="match status" value="1"/>
</dbReference>
<dbReference type="InterPro" id="IPR004837">
    <property type="entry name" value="NaCa_Exmemb"/>
</dbReference>
<protein>
    <submittedName>
        <fullName evidence="10">777_t:CDS:1</fullName>
    </submittedName>
</protein>
<gene>
    <name evidence="10" type="ORF">CPELLU_LOCUS16655</name>
</gene>
<keyword evidence="11" id="KW-1185">Reference proteome</keyword>
<evidence type="ECO:0000256" key="8">
    <source>
        <dbReference type="SAM" id="Phobius"/>
    </source>
</evidence>
<dbReference type="Proteomes" id="UP000789759">
    <property type="component" value="Unassembled WGS sequence"/>
</dbReference>